<dbReference type="EMBL" id="VUMX01000001">
    <property type="protein sequence ID" value="MST86089.1"/>
    <property type="molecule type" value="Genomic_DNA"/>
</dbReference>
<dbReference type="CDD" id="cd00090">
    <property type="entry name" value="HTH_ARSR"/>
    <property type="match status" value="1"/>
</dbReference>
<protein>
    <submittedName>
        <fullName evidence="4">MarR family transcriptional regulator</fullName>
    </submittedName>
</protein>
<proteinExistence type="predicted"/>
<dbReference type="Pfam" id="PF13749">
    <property type="entry name" value="HATPase_c_4"/>
    <property type="match status" value="1"/>
</dbReference>
<evidence type="ECO:0000313" key="5">
    <source>
        <dbReference type="Proteomes" id="UP000438120"/>
    </source>
</evidence>
<accession>A0A6A8MD89</accession>
<evidence type="ECO:0000313" key="4">
    <source>
        <dbReference type="EMBL" id="MST86089.1"/>
    </source>
</evidence>
<dbReference type="SUPFAM" id="SSF46785">
    <property type="entry name" value="Winged helix' DNA-binding domain"/>
    <property type="match status" value="1"/>
</dbReference>
<dbReference type="InterPro" id="IPR000835">
    <property type="entry name" value="HTH_MarR-typ"/>
</dbReference>
<dbReference type="Proteomes" id="UP000438120">
    <property type="component" value="Unassembled WGS sequence"/>
</dbReference>
<evidence type="ECO:0000256" key="1">
    <source>
        <dbReference type="ARBA" id="ARBA00023125"/>
    </source>
</evidence>
<dbReference type="Gene3D" id="1.10.10.10">
    <property type="entry name" value="Winged helix-like DNA-binding domain superfamily/Winged helix DNA-binding domain"/>
    <property type="match status" value="1"/>
</dbReference>
<dbReference type="PANTHER" id="PTHR30595">
    <property type="entry name" value="GLPR-RELATED TRANSCRIPTIONAL REPRESSOR"/>
    <property type="match status" value="1"/>
</dbReference>
<dbReference type="InterPro" id="IPR038475">
    <property type="entry name" value="RecG_C_sf"/>
</dbReference>
<evidence type="ECO:0000256" key="2">
    <source>
        <dbReference type="SAM" id="MobiDB-lite"/>
    </source>
</evidence>
<dbReference type="Pfam" id="PF01047">
    <property type="entry name" value="MarR"/>
    <property type="match status" value="1"/>
</dbReference>
<dbReference type="InterPro" id="IPR036388">
    <property type="entry name" value="WH-like_DNA-bd_sf"/>
</dbReference>
<dbReference type="GO" id="GO:0003700">
    <property type="term" value="F:DNA-binding transcription factor activity"/>
    <property type="evidence" value="ECO:0007669"/>
    <property type="project" value="InterPro"/>
</dbReference>
<evidence type="ECO:0000259" key="3">
    <source>
        <dbReference type="Pfam" id="PF01047"/>
    </source>
</evidence>
<dbReference type="Gene3D" id="3.30.565.60">
    <property type="match status" value="1"/>
</dbReference>
<dbReference type="AlphaFoldDB" id="A0A6A8MD89"/>
<sequence>MFNPNASENFESQLSYRQDLTFKSLNQVLADHQLPAAQTPAQLLGLGQFSNLDLLLSDQCPYSIKCGVFKGVTQDEFLDRQEFTGSLAAQFAAVYRFIDQHNPVKSQIKGLYREDQRTYPPQAIREALMNCIIHRDYSNPASTLINVYADRIEFISYGGLADGITEADVKLGLSVCRNPHLAQFFYRLKLVESYGTGLARIKSAYKGAADQPVIIPAPASFKVVLPAYQLESVKLKPKAKAKPQPAPRPARPKAAKSAAPAGNEQAVLAFGQDHAEFIRSDIEKLLGVSPATATRLLRQMEGKGLITKRGKAKAIRYRIAE</sequence>
<name>A0A6A8MD89_9LACO</name>
<dbReference type="InterPro" id="IPR011991">
    <property type="entry name" value="ArsR-like_HTH"/>
</dbReference>
<dbReference type="InterPro" id="IPR036390">
    <property type="entry name" value="WH_DNA-bd_sf"/>
</dbReference>
<keyword evidence="1" id="KW-0238">DNA-binding</keyword>
<dbReference type="PANTHER" id="PTHR30595:SF6">
    <property type="entry name" value="SCHLAFEN ALBA-2 DOMAIN-CONTAINING PROTEIN"/>
    <property type="match status" value="1"/>
</dbReference>
<dbReference type="RefSeq" id="WP_154546759.1">
    <property type="nucleotide sequence ID" value="NZ_VUMX01000001.1"/>
</dbReference>
<feature type="domain" description="HTH marR-type" evidence="3">
    <location>
        <begin position="280"/>
        <end position="309"/>
    </location>
</feature>
<feature type="region of interest" description="Disordered" evidence="2">
    <location>
        <begin position="236"/>
        <end position="258"/>
    </location>
</feature>
<comment type="caution">
    <text evidence="4">The sequence shown here is derived from an EMBL/GenBank/DDBJ whole genome shotgun (WGS) entry which is preliminary data.</text>
</comment>
<keyword evidence="5" id="KW-1185">Reference proteome</keyword>
<gene>
    <name evidence="4" type="ORF">FYJ62_00065</name>
</gene>
<organism evidence="4 5">
    <name type="scientific">Lactobacillus porci</name>
    <dbReference type="NCBI Taxonomy" id="2012477"/>
    <lineage>
        <taxon>Bacteria</taxon>
        <taxon>Bacillati</taxon>
        <taxon>Bacillota</taxon>
        <taxon>Bacilli</taxon>
        <taxon>Lactobacillales</taxon>
        <taxon>Lactobacillaceae</taxon>
        <taxon>Lactobacillus</taxon>
    </lineage>
</organism>
<dbReference type="OrthoDB" id="9807907at2"/>
<reference evidence="4 5" key="1">
    <citation type="submission" date="2019-08" db="EMBL/GenBank/DDBJ databases">
        <title>In-depth cultivation of the pig gut microbiome towards novel bacterial diversity and tailored functional studies.</title>
        <authorList>
            <person name="Wylensek D."/>
            <person name="Hitch T.C.A."/>
            <person name="Clavel T."/>
        </authorList>
    </citation>
    <scope>NUCLEOTIDE SEQUENCE [LARGE SCALE GENOMIC DNA]</scope>
    <source>
        <strain evidence="4 5">Bifido-178-WT-2B</strain>
    </source>
</reference>
<dbReference type="GO" id="GO:0003677">
    <property type="term" value="F:DNA binding"/>
    <property type="evidence" value="ECO:0007669"/>
    <property type="project" value="UniProtKB-KW"/>
</dbReference>